<evidence type="ECO:0000256" key="6">
    <source>
        <dbReference type="ARBA" id="ARBA00023277"/>
    </source>
</evidence>
<dbReference type="PANTHER" id="PTHR43576:SF3">
    <property type="entry name" value="ALPHA-L-ARABINOFURANOSIDASE C"/>
    <property type="match status" value="1"/>
</dbReference>
<dbReference type="Pfam" id="PF06964">
    <property type="entry name" value="Alpha-L-AF_C"/>
    <property type="match status" value="1"/>
</dbReference>
<dbReference type="SMART" id="SM00813">
    <property type="entry name" value="Alpha-L-AF_C"/>
    <property type="match status" value="1"/>
</dbReference>
<evidence type="ECO:0000256" key="1">
    <source>
        <dbReference type="ARBA" id="ARBA00001462"/>
    </source>
</evidence>
<evidence type="ECO:0000259" key="8">
    <source>
        <dbReference type="SMART" id="SM00813"/>
    </source>
</evidence>
<keyword evidence="7 9" id="KW-0326">Glycosidase</keyword>
<comment type="caution">
    <text evidence="9">The sequence shown here is derived from an EMBL/GenBank/DDBJ whole genome shotgun (WGS) entry which is preliminary data.</text>
</comment>
<dbReference type="InterPro" id="IPR055235">
    <property type="entry name" value="ASD1_cat"/>
</dbReference>
<comment type="subunit">
    <text evidence="3">Homohexamer; trimer of dimers.</text>
</comment>
<dbReference type="InterPro" id="IPR010720">
    <property type="entry name" value="Alpha-L-AF_C"/>
</dbReference>
<evidence type="ECO:0000256" key="7">
    <source>
        <dbReference type="ARBA" id="ARBA00023295"/>
    </source>
</evidence>
<evidence type="ECO:0000256" key="2">
    <source>
        <dbReference type="ARBA" id="ARBA00007186"/>
    </source>
</evidence>
<comment type="catalytic activity">
    <reaction evidence="1">
        <text>Hydrolysis of terminal non-reducing alpha-L-arabinofuranoside residues in alpha-L-arabinosides.</text>
        <dbReference type="EC" id="3.2.1.55"/>
    </reaction>
</comment>
<dbReference type="InterPro" id="IPR013780">
    <property type="entry name" value="Glyco_hydro_b"/>
</dbReference>
<dbReference type="AlphaFoldDB" id="A0A1V5SSB5"/>
<comment type="similarity">
    <text evidence="2">Belongs to the glycosyl hydrolase 51 family.</text>
</comment>
<dbReference type="Gene3D" id="3.20.20.80">
    <property type="entry name" value="Glycosidases"/>
    <property type="match status" value="1"/>
</dbReference>
<feature type="domain" description="Alpha-L-arabinofuranosidase C-terminal" evidence="8">
    <location>
        <begin position="276"/>
        <end position="483"/>
    </location>
</feature>
<dbReference type="EMBL" id="MWBQ01000096">
    <property type="protein sequence ID" value="OQA57143.1"/>
    <property type="molecule type" value="Genomic_DNA"/>
</dbReference>
<dbReference type="GO" id="GO:0046556">
    <property type="term" value="F:alpha-L-arabinofuranosidase activity"/>
    <property type="evidence" value="ECO:0007669"/>
    <property type="project" value="UniProtKB-EC"/>
</dbReference>
<keyword evidence="6" id="KW-0119">Carbohydrate metabolism</keyword>
<dbReference type="SUPFAM" id="SSF51011">
    <property type="entry name" value="Glycosyl hydrolase domain"/>
    <property type="match status" value="1"/>
</dbReference>
<dbReference type="InterPro" id="IPR017853">
    <property type="entry name" value="GH"/>
</dbReference>
<evidence type="ECO:0000256" key="5">
    <source>
        <dbReference type="ARBA" id="ARBA00022801"/>
    </source>
</evidence>
<organism evidence="9">
    <name type="scientific">Candidatus Atribacter allofermentans</name>
    <dbReference type="NCBI Taxonomy" id="1852833"/>
    <lineage>
        <taxon>Bacteria</taxon>
        <taxon>Pseudomonadati</taxon>
        <taxon>Atribacterota</taxon>
        <taxon>Atribacteria</taxon>
        <taxon>Atribacterales</taxon>
        <taxon>Atribacteraceae</taxon>
        <taxon>Atribacter</taxon>
    </lineage>
</organism>
<evidence type="ECO:0000256" key="4">
    <source>
        <dbReference type="ARBA" id="ARBA00012670"/>
    </source>
</evidence>
<dbReference type="SUPFAM" id="SSF51445">
    <property type="entry name" value="(Trans)glycosidases"/>
    <property type="match status" value="1"/>
</dbReference>
<dbReference type="GO" id="GO:0046373">
    <property type="term" value="P:L-arabinose metabolic process"/>
    <property type="evidence" value="ECO:0007669"/>
    <property type="project" value="InterPro"/>
</dbReference>
<dbReference type="EC" id="3.2.1.55" evidence="4"/>
<name>A0A1V5SSB5_9BACT</name>
<dbReference type="Gene3D" id="2.60.40.1180">
    <property type="entry name" value="Golgi alpha-mannosidase II"/>
    <property type="match status" value="1"/>
</dbReference>
<dbReference type="PANTHER" id="PTHR43576">
    <property type="entry name" value="ALPHA-L-ARABINOFURANOSIDASE C-RELATED"/>
    <property type="match status" value="1"/>
</dbReference>
<accession>A0A1V5SSB5</accession>
<dbReference type="Proteomes" id="UP000485569">
    <property type="component" value="Unassembled WGS sequence"/>
</dbReference>
<dbReference type="Pfam" id="PF22848">
    <property type="entry name" value="ASD1_dom"/>
    <property type="match status" value="1"/>
</dbReference>
<protein>
    <recommendedName>
        <fullName evidence="4">non-reducing end alpha-L-arabinofuranosidase</fullName>
        <ecNumber evidence="4">3.2.1.55</ecNumber>
    </recommendedName>
</protein>
<keyword evidence="5 9" id="KW-0378">Hydrolase</keyword>
<sequence length="496" mass="56911">MNGYVKVWKVKTGEINDLIYGHFIEHLGRCIYGGIYDKNSPKSDERGFRKDVLEAVKKIQCPILRWPGGNFVSAYHWQDGIGPLDKRPTRLNYIWGGLESNEFGTDEFIEYCKEIGAESYFAIGLGTSTLDEALSWLEYTNLDTPTEYVDLRKKYGNSVPYRVKYWGIGNEVYGDWQVGHSSANEYSEKLRQYALFMKGIDPSIKVIAVGADNPEWDLTVLKHAGKVIDYISIHQYHGSNNYYDTVASAYYVEERLQLLDSLIKHLQLDHIKIALDEWNVWYQVIPEVEIIEKKMIFLEEPYSLKDALFAAGVFFALHRKCDSVQMANLAQMVNALGMIKTNSQSIVLTPIYHVFDMFVNHTGRTRLGIEIAADRYSIKAKSFFEGQLSFQLHNVPYLDGSATYDEKRHMMCLALGNYYLDKNLEVKVDLSDLDVTKDANCFELNSSDVMDRNDFENPSRVKINSRRMTIPDRVFSLQIPAHSLSVFEFPLQTGIN</sequence>
<proteinExistence type="inferred from homology"/>
<evidence type="ECO:0000313" key="9">
    <source>
        <dbReference type="EMBL" id="OQA57143.1"/>
    </source>
</evidence>
<dbReference type="GO" id="GO:0000272">
    <property type="term" value="P:polysaccharide catabolic process"/>
    <property type="evidence" value="ECO:0007669"/>
    <property type="project" value="TreeGrafter"/>
</dbReference>
<reference evidence="9" key="1">
    <citation type="submission" date="2017-02" db="EMBL/GenBank/DDBJ databases">
        <title>Delving into the versatile metabolic prowess of the omnipresent phylum Bacteroidetes.</title>
        <authorList>
            <person name="Nobu M.K."/>
            <person name="Mei R."/>
            <person name="Narihiro T."/>
            <person name="Kuroda K."/>
            <person name="Liu W.-T."/>
        </authorList>
    </citation>
    <scope>NUCLEOTIDE SEQUENCE</scope>
    <source>
        <strain evidence="9">ADurb.Bin276</strain>
    </source>
</reference>
<gene>
    <name evidence="9" type="primary">abfA</name>
    <name evidence="9" type="ORF">BWY41_01340</name>
</gene>
<evidence type="ECO:0000256" key="3">
    <source>
        <dbReference type="ARBA" id="ARBA00011165"/>
    </source>
</evidence>